<sequence>MDGRVLSQLDLWFIKGSIKGLVPDLPSPYGVIHELLTFAREFAQITSISIAIGYKPDTCGWLFTKTGRHTVKSGHSTLQEFSDEEVPQVFGPDARRLQAQAWKVKCTTKLQHFL</sequence>
<dbReference type="Proteomes" id="UP000467841">
    <property type="component" value="Unassembled WGS sequence"/>
</dbReference>
<evidence type="ECO:0000313" key="2">
    <source>
        <dbReference type="Proteomes" id="UP000467841"/>
    </source>
</evidence>
<organism evidence="1 2">
    <name type="scientific">Microthlaspi erraticum</name>
    <dbReference type="NCBI Taxonomy" id="1685480"/>
    <lineage>
        <taxon>Eukaryota</taxon>
        <taxon>Viridiplantae</taxon>
        <taxon>Streptophyta</taxon>
        <taxon>Embryophyta</taxon>
        <taxon>Tracheophyta</taxon>
        <taxon>Spermatophyta</taxon>
        <taxon>Magnoliopsida</taxon>
        <taxon>eudicotyledons</taxon>
        <taxon>Gunneridae</taxon>
        <taxon>Pentapetalae</taxon>
        <taxon>rosids</taxon>
        <taxon>malvids</taxon>
        <taxon>Brassicales</taxon>
        <taxon>Brassicaceae</taxon>
        <taxon>Coluteocarpeae</taxon>
        <taxon>Microthlaspi</taxon>
    </lineage>
</organism>
<gene>
    <name evidence="1" type="ORF">MERR_LOCUS11331</name>
</gene>
<accession>A0A6D2IB64</accession>
<comment type="caution">
    <text evidence="1">The sequence shown here is derived from an EMBL/GenBank/DDBJ whole genome shotgun (WGS) entry which is preliminary data.</text>
</comment>
<protein>
    <submittedName>
        <fullName evidence="1">Uncharacterized protein</fullName>
    </submittedName>
</protein>
<dbReference type="AlphaFoldDB" id="A0A6D2IB64"/>
<proteinExistence type="predicted"/>
<keyword evidence="2" id="KW-1185">Reference proteome</keyword>
<name>A0A6D2IB64_9BRAS</name>
<evidence type="ECO:0000313" key="1">
    <source>
        <dbReference type="EMBL" id="CAA7024096.1"/>
    </source>
</evidence>
<reference evidence="1" key="1">
    <citation type="submission" date="2020-01" db="EMBL/GenBank/DDBJ databases">
        <authorList>
            <person name="Mishra B."/>
        </authorList>
    </citation>
    <scope>NUCLEOTIDE SEQUENCE [LARGE SCALE GENOMIC DNA]</scope>
</reference>
<dbReference type="EMBL" id="CACVBM020000865">
    <property type="protein sequence ID" value="CAA7024096.1"/>
    <property type="molecule type" value="Genomic_DNA"/>
</dbReference>